<sequence length="254" mass="27810">MVTADQHFPLSISPSSWKPAEPFLLGTGSNVCNFGCLGLDGGVTRFSSQTILPRESSADDTLSSSGVVAVRLGPPDFAGRGHLASTAGHNGCHGKSGHCQGIAGVDIALQQMNQDQRQHQAGQQLLSSPVHGKFAGLVMVESKYIEVDNTQIPILQQTWTPLVPLHRALLHEHHDFFLASQHPTATPALRRLAPKYAMPARMWRHGIHSFLELLGQSLPALMEHMLAFIYLAYNMMALLYEIVPAFEDTWIKCL</sequence>
<name>A0A2T4BV43_TRILO</name>
<accession>A0A2T4BV43</accession>
<reference evidence="1 2" key="1">
    <citation type="submission" date="2016-07" db="EMBL/GenBank/DDBJ databases">
        <title>Multiple horizontal gene transfer events from other fungi enriched the ability of initially mycotrophic Trichoderma (Ascomycota) to feed on dead plant biomass.</title>
        <authorList>
            <consortium name="DOE Joint Genome Institute"/>
            <person name="Aerts A."/>
            <person name="Atanasova L."/>
            <person name="Chenthamara K."/>
            <person name="Zhang J."/>
            <person name="Grujic M."/>
            <person name="Henrissat B."/>
            <person name="Kuo A."/>
            <person name="Salamov A."/>
            <person name="Lipzen A."/>
            <person name="Labutti K."/>
            <person name="Barry K."/>
            <person name="Miao Y."/>
            <person name="Rahimi M.J."/>
            <person name="Shen Q."/>
            <person name="Grigoriev I.V."/>
            <person name="Kubicek C.P."/>
            <person name="Druzhinina I.S."/>
        </authorList>
    </citation>
    <scope>NUCLEOTIDE SEQUENCE [LARGE SCALE GENOMIC DNA]</scope>
    <source>
        <strain evidence="1 2">ATCC 18648</strain>
    </source>
</reference>
<dbReference type="STRING" id="983965.A0A2T4BV43"/>
<proteinExistence type="predicted"/>
<keyword evidence="2" id="KW-1185">Reference proteome</keyword>
<evidence type="ECO:0000313" key="1">
    <source>
        <dbReference type="EMBL" id="PTB73191.1"/>
    </source>
</evidence>
<dbReference type="OrthoDB" id="2017974at2759"/>
<dbReference type="AlphaFoldDB" id="A0A2T4BV43"/>
<protein>
    <submittedName>
        <fullName evidence="1">Uncharacterized protein</fullName>
    </submittedName>
</protein>
<evidence type="ECO:0000313" key="2">
    <source>
        <dbReference type="Proteomes" id="UP000240760"/>
    </source>
</evidence>
<gene>
    <name evidence="1" type="ORF">M440DRAFT_1472444</name>
</gene>
<organism evidence="1 2">
    <name type="scientific">Trichoderma longibrachiatum ATCC 18648</name>
    <dbReference type="NCBI Taxonomy" id="983965"/>
    <lineage>
        <taxon>Eukaryota</taxon>
        <taxon>Fungi</taxon>
        <taxon>Dikarya</taxon>
        <taxon>Ascomycota</taxon>
        <taxon>Pezizomycotina</taxon>
        <taxon>Sordariomycetes</taxon>
        <taxon>Hypocreomycetidae</taxon>
        <taxon>Hypocreales</taxon>
        <taxon>Hypocreaceae</taxon>
        <taxon>Trichoderma</taxon>
    </lineage>
</organism>
<dbReference type="EMBL" id="KZ679139">
    <property type="protein sequence ID" value="PTB73191.1"/>
    <property type="molecule type" value="Genomic_DNA"/>
</dbReference>
<dbReference type="Proteomes" id="UP000240760">
    <property type="component" value="Unassembled WGS sequence"/>
</dbReference>
<dbReference type="InterPro" id="IPR011990">
    <property type="entry name" value="TPR-like_helical_dom_sf"/>
</dbReference>
<dbReference type="SUPFAM" id="SSF48452">
    <property type="entry name" value="TPR-like"/>
    <property type="match status" value="1"/>
</dbReference>